<dbReference type="SUPFAM" id="SSF55008">
    <property type="entry name" value="HMA, heavy metal-associated domain"/>
    <property type="match status" value="1"/>
</dbReference>
<evidence type="ECO:0000313" key="3">
    <source>
        <dbReference type="Proteomes" id="UP000484885"/>
    </source>
</evidence>
<organism evidence="2 3">
    <name type="scientific">Wenzhouxiangella limi</name>
    <dbReference type="NCBI Taxonomy" id="2707351"/>
    <lineage>
        <taxon>Bacteria</taxon>
        <taxon>Pseudomonadati</taxon>
        <taxon>Pseudomonadota</taxon>
        <taxon>Gammaproteobacteria</taxon>
        <taxon>Chromatiales</taxon>
        <taxon>Wenzhouxiangellaceae</taxon>
        <taxon>Wenzhouxiangella</taxon>
    </lineage>
</organism>
<name>A0A845V138_9GAMM</name>
<sequence>MVLVNAVTGRLRVRSPILRTRRAAEPIEAEVRAIPGVSEVRLNPAAASLVVLYDPQQVEMEALEERLERLCTDHQARAQRRRRDLSRQINLAGKVGMITTLAGTIGYAYLGSKKTHERMGWAFLAFTAYHLLRNRGTLLR</sequence>
<dbReference type="AlphaFoldDB" id="A0A845V138"/>
<comment type="caution">
    <text evidence="2">The sequence shown here is derived from an EMBL/GenBank/DDBJ whole genome shotgun (WGS) entry which is preliminary data.</text>
</comment>
<keyword evidence="1" id="KW-1133">Transmembrane helix</keyword>
<dbReference type="GO" id="GO:0046872">
    <property type="term" value="F:metal ion binding"/>
    <property type="evidence" value="ECO:0007669"/>
    <property type="project" value="InterPro"/>
</dbReference>
<proteinExistence type="predicted"/>
<dbReference type="Pfam" id="PF19991">
    <property type="entry name" value="HMA_2"/>
    <property type="match status" value="1"/>
</dbReference>
<feature type="transmembrane region" description="Helical" evidence="1">
    <location>
        <begin position="91"/>
        <end position="110"/>
    </location>
</feature>
<dbReference type="GO" id="GO:0016787">
    <property type="term" value="F:hydrolase activity"/>
    <property type="evidence" value="ECO:0007669"/>
    <property type="project" value="UniProtKB-KW"/>
</dbReference>
<gene>
    <name evidence="2" type="ORF">G3I74_13730</name>
</gene>
<keyword evidence="1" id="KW-0812">Transmembrane</keyword>
<evidence type="ECO:0000256" key="1">
    <source>
        <dbReference type="SAM" id="Phobius"/>
    </source>
</evidence>
<accession>A0A845V138</accession>
<reference evidence="2 3" key="1">
    <citation type="submission" date="2020-02" db="EMBL/GenBank/DDBJ databases">
        <authorList>
            <person name="Zhang X.-Y."/>
        </authorList>
    </citation>
    <scope>NUCLEOTIDE SEQUENCE [LARGE SCALE GENOMIC DNA]</scope>
    <source>
        <strain evidence="2 3">C33</strain>
    </source>
</reference>
<dbReference type="EMBL" id="JAAGSC010000044">
    <property type="protein sequence ID" value="NDY96788.1"/>
    <property type="molecule type" value="Genomic_DNA"/>
</dbReference>
<keyword evidence="2" id="KW-0378">Hydrolase</keyword>
<keyword evidence="1" id="KW-0472">Membrane</keyword>
<dbReference type="InterPro" id="IPR006121">
    <property type="entry name" value="HMA_dom"/>
</dbReference>
<dbReference type="CDD" id="cd00371">
    <property type="entry name" value="HMA"/>
    <property type="match status" value="1"/>
</dbReference>
<dbReference type="InterPro" id="IPR036163">
    <property type="entry name" value="HMA_dom_sf"/>
</dbReference>
<dbReference type="RefSeq" id="WP_164212184.1">
    <property type="nucleotide sequence ID" value="NZ_JAAGSC010000044.1"/>
</dbReference>
<dbReference type="Proteomes" id="UP000484885">
    <property type="component" value="Unassembled WGS sequence"/>
</dbReference>
<dbReference type="Gene3D" id="3.30.70.100">
    <property type="match status" value="1"/>
</dbReference>
<evidence type="ECO:0000313" key="2">
    <source>
        <dbReference type="EMBL" id="NDY96788.1"/>
    </source>
</evidence>
<protein>
    <submittedName>
        <fullName evidence="2">Allophanate hydrolase subunit 1</fullName>
    </submittedName>
</protein>
<keyword evidence="3" id="KW-1185">Reference proteome</keyword>